<dbReference type="InterPro" id="IPR004875">
    <property type="entry name" value="DDE_SF_endonuclease_dom"/>
</dbReference>
<evidence type="ECO:0000256" key="1">
    <source>
        <dbReference type="ARBA" id="ARBA00023125"/>
    </source>
</evidence>
<gene>
    <name evidence="3" type="ORF">M404DRAFT_954634</name>
</gene>
<evidence type="ECO:0000313" key="4">
    <source>
        <dbReference type="Proteomes" id="UP000054217"/>
    </source>
</evidence>
<dbReference type="Pfam" id="PF03184">
    <property type="entry name" value="DDE_1"/>
    <property type="match status" value="1"/>
</dbReference>
<dbReference type="OrthoDB" id="162969at2759"/>
<name>A0A0C3P8T9_PISTI</name>
<dbReference type="InterPro" id="IPR006600">
    <property type="entry name" value="HTH_CenpB_DNA-bd_dom"/>
</dbReference>
<dbReference type="InParanoid" id="A0A0C3P8T9"/>
<reference evidence="4" key="2">
    <citation type="submission" date="2015-01" db="EMBL/GenBank/DDBJ databases">
        <title>Evolutionary Origins and Diversification of the Mycorrhizal Mutualists.</title>
        <authorList>
            <consortium name="DOE Joint Genome Institute"/>
            <consortium name="Mycorrhizal Genomics Consortium"/>
            <person name="Kohler A."/>
            <person name="Kuo A."/>
            <person name="Nagy L.G."/>
            <person name="Floudas D."/>
            <person name="Copeland A."/>
            <person name="Barry K.W."/>
            <person name="Cichocki N."/>
            <person name="Veneault-Fourrey C."/>
            <person name="LaButti K."/>
            <person name="Lindquist E.A."/>
            <person name="Lipzen A."/>
            <person name="Lundell T."/>
            <person name="Morin E."/>
            <person name="Murat C."/>
            <person name="Riley R."/>
            <person name="Ohm R."/>
            <person name="Sun H."/>
            <person name="Tunlid A."/>
            <person name="Henrissat B."/>
            <person name="Grigoriev I.V."/>
            <person name="Hibbett D.S."/>
            <person name="Martin F."/>
        </authorList>
    </citation>
    <scope>NUCLEOTIDE SEQUENCE [LARGE SCALE GENOMIC DNA]</scope>
    <source>
        <strain evidence="4">Marx 270</strain>
    </source>
</reference>
<protein>
    <recommendedName>
        <fullName evidence="2">HTH CENPB-type domain-containing protein</fullName>
    </recommendedName>
</protein>
<reference evidence="3 4" key="1">
    <citation type="submission" date="2014-04" db="EMBL/GenBank/DDBJ databases">
        <authorList>
            <consortium name="DOE Joint Genome Institute"/>
            <person name="Kuo A."/>
            <person name="Kohler A."/>
            <person name="Costa M.D."/>
            <person name="Nagy L.G."/>
            <person name="Floudas D."/>
            <person name="Copeland A."/>
            <person name="Barry K.W."/>
            <person name="Cichocki N."/>
            <person name="Veneault-Fourrey C."/>
            <person name="LaButti K."/>
            <person name="Lindquist E.A."/>
            <person name="Lipzen A."/>
            <person name="Lundell T."/>
            <person name="Morin E."/>
            <person name="Murat C."/>
            <person name="Sun H."/>
            <person name="Tunlid A."/>
            <person name="Henrissat B."/>
            <person name="Grigoriev I.V."/>
            <person name="Hibbett D.S."/>
            <person name="Martin F."/>
            <person name="Nordberg H.P."/>
            <person name="Cantor M.N."/>
            <person name="Hua S.X."/>
        </authorList>
    </citation>
    <scope>NUCLEOTIDE SEQUENCE [LARGE SCALE GENOMIC DNA]</scope>
    <source>
        <strain evidence="3 4">Marx 270</strain>
    </source>
</reference>
<dbReference type="HOGENOM" id="CLU_018294_0_0_1"/>
<dbReference type="FunCoup" id="A0A0C3P8T9">
    <property type="interactions" value="200"/>
</dbReference>
<dbReference type="PANTHER" id="PTHR19303:SF73">
    <property type="entry name" value="PROTEIN PDC2"/>
    <property type="match status" value="1"/>
</dbReference>
<dbReference type="InterPro" id="IPR050863">
    <property type="entry name" value="CenT-Element_Derived"/>
</dbReference>
<dbReference type="EMBL" id="KN831974">
    <property type="protein sequence ID" value="KIO03904.1"/>
    <property type="molecule type" value="Genomic_DNA"/>
</dbReference>
<accession>A0A0C3P8T9</accession>
<dbReference type="AlphaFoldDB" id="A0A0C3P8T9"/>
<dbReference type="PANTHER" id="PTHR19303">
    <property type="entry name" value="TRANSPOSON"/>
    <property type="match status" value="1"/>
</dbReference>
<sequence length="443" mass="50591">MEDKGEQVNGPMLQEKRKRFEDLLGVPEEERLTGDGWVASFTRTYHLQERRHHGEAASVDLAAVEAEQQCIAKILEKFNPKDRWNFDETSLFAFAPPDRGLATRQMSRKKRNKFRLTLGFACNSDGSEKMPIFFIGKYKKPCVFKNNSPAAHGFDYCNNKAAWMTSELFEDWVKAFDLKMHKEKRHICLVIDNFSGHYISFVPRNIQIEFFGPNLTSFVQPLDAGIIQCFKAHYWHAFSMHAVGLEEAGETDIYKVNLLEAMTMAKDAWATVKASTIEHCWAHTGIQSGKQPAPQIIAVKKDLLKAVEELHRLKGIKDDVPPVNELVEPREEHKAQMEPDKPMHGDAEIVAHIKQLITAENEDVIEISDSEEEGKSDSSVGLSLSEVAQMCEKVEAACWRFGYSDNGLTLPHELRRFRGFLRRMEMKSTKQLTLDSWAKRQDS</sequence>
<proteinExistence type="predicted"/>
<dbReference type="Proteomes" id="UP000054217">
    <property type="component" value="Unassembled WGS sequence"/>
</dbReference>
<dbReference type="PROSITE" id="PS51253">
    <property type="entry name" value="HTH_CENPB"/>
    <property type="match status" value="1"/>
</dbReference>
<evidence type="ECO:0000313" key="3">
    <source>
        <dbReference type="EMBL" id="KIO03904.1"/>
    </source>
</evidence>
<keyword evidence="4" id="KW-1185">Reference proteome</keyword>
<dbReference type="GO" id="GO:0003677">
    <property type="term" value="F:DNA binding"/>
    <property type="evidence" value="ECO:0007669"/>
    <property type="project" value="UniProtKB-KW"/>
</dbReference>
<feature type="domain" description="HTH CENPB-type" evidence="2">
    <location>
        <begin position="1"/>
        <end position="51"/>
    </location>
</feature>
<evidence type="ECO:0000259" key="2">
    <source>
        <dbReference type="PROSITE" id="PS51253"/>
    </source>
</evidence>
<dbReference type="GO" id="GO:0005634">
    <property type="term" value="C:nucleus"/>
    <property type="evidence" value="ECO:0007669"/>
    <property type="project" value="TreeGrafter"/>
</dbReference>
<organism evidence="3 4">
    <name type="scientific">Pisolithus tinctorius Marx 270</name>
    <dbReference type="NCBI Taxonomy" id="870435"/>
    <lineage>
        <taxon>Eukaryota</taxon>
        <taxon>Fungi</taxon>
        <taxon>Dikarya</taxon>
        <taxon>Basidiomycota</taxon>
        <taxon>Agaricomycotina</taxon>
        <taxon>Agaricomycetes</taxon>
        <taxon>Agaricomycetidae</taxon>
        <taxon>Boletales</taxon>
        <taxon>Sclerodermatineae</taxon>
        <taxon>Pisolithaceae</taxon>
        <taxon>Pisolithus</taxon>
    </lineage>
</organism>
<keyword evidence="1" id="KW-0238">DNA-binding</keyword>